<sequence>MAGSSLDGKNENPSWRKYKEGRKENLLEICSSFLKRVKIYCGYKHFDTVYQLKYRPLV</sequence>
<protein>
    <submittedName>
        <fullName evidence="1">Uncharacterized protein</fullName>
    </submittedName>
</protein>
<accession>A0A200R485</accession>
<gene>
    <name evidence="1" type="ORF">BVC80_1837g331</name>
</gene>
<evidence type="ECO:0000313" key="2">
    <source>
        <dbReference type="Proteomes" id="UP000195402"/>
    </source>
</evidence>
<reference evidence="1 2" key="1">
    <citation type="journal article" date="2017" name="Mol. Plant">
        <title>The Genome of Medicinal Plant Macleaya cordata Provides New Insights into Benzylisoquinoline Alkaloids Metabolism.</title>
        <authorList>
            <person name="Liu X."/>
            <person name="Liu Y."/>
            <person name="Huang P."/>
            <person name="Ma Y."/>
            <person name="Qing Z."/>
            <person name="Tang Q."/>
            <person name="Cao H."/>
            <person name="Cheng P."/>
            <person name="Zheng Y."/>
            <person name="Yuan Z."/>
            <person name="Zhou Y."/>
            <person name="Liu J."/>
            <person name="Tang Z."/>
            <person name="Zhuo Y."/>
            <person name="Zhang Y."/>
            <person name="Yu L."/>
            <person name="Huang J."/>
            <person name="Yang P."/>
            <person name="Peng Q."/>
            <person name="Zhang J."/>
            <person name="Jiang W."/>
            <person name="Zhang Z."/>
            <person name="Lin K."/>
            <person name="Ro D.K."/>
            <person name="Chen X."/>
            <person name="Xiong X."/>
            <person name="Shang Y."/>
            <person name="Huang S."/>
            <person name="Zeng J."/>
        </authorList>
    </citation>
    <scope>NUCLEOTIDE SEQUENCE [LARGE SCALE GENOMIC DNA]</scope>
    <source>
        <strain evidence="2">cv. BLH2017</strain>
        <tissue evidence="1">Root</tissue>
    </source>
</reference>
<dbReference type="AlphaFoldDB" id="A0A200R485"/>
<evidence type="ECO:0000313" key="1">
    <source>
        <dbReference type="EMBL" id="OVA17505.1"/>
    </source>
</evidence>
<keyword evidence="2" id="KW-1185">Reference proteome</keyword>
<dbReference type="InParanoid" id="A0A200R485"/>
<dbReference type="Proteomes" id="UP000195402">
    <property type="component" value="Unassembled WGS sequence"/>
</dbReference>
<organism evidence="1 2">
    <name type="scientific">Macleaya cordata</name>
    <name type="common">Five-seeded plume-poppy</name>
    <name type="synonym">Bocconia cordata</name>
    <dbReference type="NCBI Taxonomy" id="56857"/>
    <lineage>
        <taxon>Eukaryota</taxon>
        <taxon>Viridiplantae</taxon>
        <taxon>Streptophyta</taxon>
        <taxon>Embryophyta</taxon>
        <taxon>Tracheophyta</taxon>
        <taxon>Spermatophyta</taxon>
        <taxon>Magnoliopsida</taxon>
        <taxon>Ranunculales</taxon>
        <taxon>Papaveraceae</taxon>
        <taxon>Papaveroideae</taxon>
        <taxon>Macleaya</taxon>
    </lineage>
</organism>
<comment type="caution">
    <text evidence="1">The sequence shown here is derived from an EMBL/GenBank/DDBJ whole genome shotgun (WGS) entry which is preliminary data.</text>
</comment>
<proteinExistence type="predicted"/>
<dbReference type="EMBL" id="MVGT01000438">
    <property type="protein sequence ID" value="OVA17505.1"/>
    <property type="molecule type" value="Genomic_DNA"/>
</dbReference>
<name>A0A200R485_MACCD</name>